<evidence type="ECO:0000256" key="5">
    <source>
        <dbReference type="ARBA" id="ARBA00022723"/>
    </source>
</evidence>
<evidence type="ECO:0000256" key="4">
    <source>
        <dbReference type="ARBA" id="ARBA00022722"/>
    </source>
</evidence>
<evidence type="ECO:0000256" key="6">
    <source>
        <dbReference type="ARBA" id="ARBA00022801"/>
    </source>
</evidence>
<dbReference type="Pfam" id="PF13359">
    <property type="entry name" value="DDE_Tnp_4"/>
    <property type="match status" value="1"/>
</dbReference>
<comment type="subcellular location">
    <subcellularLocation>
        <location evidence="2">Nucleus</location>
    </subcellularLocation>
</comment>
<evidence type="ECO:0000256" key="7">
    <source>
        <dbReference type="ARBA" id="ARBA00023242"/>
    </source>
</evidence>
<feature type="domain" description="DDE Tnp4" evidence="8">
    <location>
        <begin position="34"/>
        <end position="199"/>
    </location>
</feature>
<evidence type="ECO:0000313" key="10">
    <source>
        <dbReference type="Proteomes" id="UP000030742"/>
    </source>
</evidence>
<accession>U4UHS1</accession>
<name>U4UHS1_DENPD</name>
<dbReference type="PANTHER" id="PTHR22930">
    <property type="match status" value="1"/>
</dbReference>
<dbReference type="Proteomes" id="UP000030742">
    <property type="component" value="Unassembled WGS sequence"/>
</dbReference>
<evidence type="ECO:0000256" key="2">
    <source>
        <dbReference type="ARBA" id="ARBA00004123"/>
    </source>
</evidence>
<dbReference type="PANTHER" id="PTHR22930:SF269">
    <property type="entry name" value="NUCLEASE HARBI1-LIKE PROTEIN"/>
    <property type="match status" value="1"/>
</dbReference>
<dbReference type="InterPro" id="IPR045249">
    <property type="entry name" value="HARBI1-like"/>
</dbReference>
<keyword evidence="7" id="KW-0539">Nucleus</keyword>
<dbReference type="EMBL" id="KB632306">
    <property type="protein sequence ID" value="ERL91883.1"/>
    <property type="molecule type" value="Genomic_DNA"/>
</dbReference>
<comment type="similarity">
    <text evidence="3">Belongs to the HARBI1 family.</text>
</comment>
<dbReference type="GO" id="GO:0016787">
    <property type="term" value="F:hydrolase activity"/>
    <property type="evidence" value="ECO:0007669"/>
    <property type="project" value="UniProtKB-KW"/>
</dbReference>
<protein>
    <recommendedName>
        <fullName evidence="8">DDE Tnp4 domain-containing protein</fullName>
    </recommendedName>
</protein>
<organism evidence="9 10">
    <name type="scientific">Dendroctonus ponderosae</name>
    <name type="common">Mountain pine beetle</name>
    <dbReference type="NCBI Taxonomy" id="77166"/>
    <lineage>
        <taxon>Eukaryota</taxon>
        <taxon>Metazoa</taxon>
        <taxon>Ecdysozoa</taxon>
        <taxon>Arthropoda</taxon>
        <taxon>Hexapoda</taxon>
        <taxon>Insecta</taxon>
        <taxon>Pterygota</taxon>
        <taxon>Neoptera</taxon>
        <taxon>Endopterygota</taxon>
        <taxon>Coleoptera</taxon>
        <taxon>Polyphaga</taxon>
        <taxon>Cucujiformia</taxon>
        <taxon>Curculionidae</taxon>
        <taxon>Scolytinae</taxon>
        <taxon>Dendroctonus</taxon>
    </lineage>
</organism>
<reference evidence="9 10" key="1">
    <citation type="journal article" date="2013" name="Genome Biol.">
        <title>Draft genome of the mountain pine beetle, Dendroctonus ponderosae Hopkins, a major forest pest.</title>
        <authorList>
            <person name="Keeling C.I."/>
            <person name="Yuen M.M."/>
            <person name="Liao N.Y."/>
            <person name="Docking T.R."/>
            <person name="Chan S.K."/>
            <person name="Taylor G.A."/>
            <person name="Palmquist D.L."/>
            <person name="Jackman S.D."/>
            <person name="Nguyen A."/>
            <person name="Li M."/>
            <person name="Henderson H."/>
            <person name="Janes J.K."/>
            <person name="Zhao Y."/>
            <person name="Pandoh P."/>
            <person name="Moore R."/>
            <person name="Sperling F.A."/>
            <person name="Huber D.P."/>
            <person name="Birol I."/>
            <person name="Jones S.J."/>
            <person name="Bohlmann J."/>
        </authorList>
    </citation>
    <scope>NUCLEOTIDE SEQUENCE</scope>
</reference>
<keyword evidence="4" id="KW-0540">Nuclease</keyword>
<dbReference type="GO" id="GO:0004518">
    <property type="term" value="F:nuclease activity"/>
    <property type="evidence" value="ECO:0007669"/>
    <property type="project" value="UniProtKB-KW"/>
</dbReference>
<keyword evidence="5" id="KW-0479">Metal-binding</keyword>
<dbReference type="GO" id="GO:0046872">
    <property type="term" value="F:metal ion binding"/>
    <property type="evidence" value="ECO:0007669"/>
    <property type="project" value="UniProtKB-KW"/>
</dbReference>
<evidence type="ECO:0000259" key="8">
    <source>
        <dbReference type="Pfam" id="PF13359"/>
    </source>
</evidence>
<keyword evidence="6" id="KW-0378">Hydrolase</keyword>
<evidence type="ECO:0000313" key="9">
    <source>
        <dbReference type="EMBL" id="ERL91883.1"/>
    </source>
</evidence>
<dbReference type="InterPro" id="IPR027806">
    <property type="entry name" value="HARBI1_dom"/>
</dbReference>
<proteinExistence type="inferred from homology"/>
<sequence length="245" mass="27799">MQPIYLPKPTTQTWESVASRFEQRWQFPHCVGAIDGKHIVIKKTDQSGSSNFNYKHTFSVVSLETVEADYKSTTVDVGAMERFSDGSLFSSSALGKKMMKNTLLLPAPSLIPTIADPMPYIFVGDEAFPLSEILMRPYPRRNVTGNYEHEIFNARLSRARQTVKCSNDILASRFRVFRRPFQNKVATVRDIVKTACLLHKFLRTTQPALHEDVEGIEKFPQTQLLPLGSTQVRTSSNAFRSGKFY</sequence>
<dbReference type="GO" id="GO:0005634">
    <property type="term" value="C:nucleus"/>
    <property type="evidence" value="ECO:0007669"/>
    <property type="project" value="UniProtKB-SubCell"/>
</dbReference>
<dbReference type="AlphaFoldDB" id="U4UHS1"/>
<gene>
    <name evidence="9" type="ORF">D910_09207</name>
</gene>
<evidence type="ECO:0000256" key="1">
    <source>
        <dbReference type="ARBA" id="ARBA00001968"/>
    </source>
</evidence>
<evidence type="ECO:0000256" key="3">
    <source>
        <dbReference type="ARBA" id="ARBA00006958"/>
    </source>
</evidence>
<comment type="cofactor">
    <cofactor evidence="1">
        <name>a divalent metal cation</name>
        <dbReference type="ChEBI" id="CHEBI:60240"/>
    </cofactor>
</comment>